<comment type="caution">
    <text evidence="4">The sequence shown here is derived from an EMBL/GenBank/DDBJ whole genome shotgun (WGS) entry which is preliminary data.</text>
</comment>
<protein>
    <submittedName>
        <fullName evidence="4">YncE family protein</fullName>
    </submittedName>
</protein>
<evidence type="ECO:0000313" key="5">
    <source>
        <dbReference type="Proteomes" id="UP001279660"/>
    </source>
</evidence>
<sequence>MRPQSLLAAFVALALPLAGGAAAAPRYTVAAAIAGPDGPWDYARTDDDGTHLYVARGASVTVVDLATGKVSSIGNVQRGHAAVPLPGGALLVTSGTDGTVRVLDPATGTESATITVGKKPDAAILDPTKTHAYVMNATSGTVSVIDLATAKLTQTITVKPALEYAAFAADGTLFINNEEANEIETVDVARGVAGSAIALPGCDAPTGLAYDRPHNRLIAACANGKAAVVDVATRTLTSLIAIGAGPDAVILDEVRQLAFIPCGKDGVLDILSLSGAAVAHVGTVKTEVGARTGALDPKTGTLYLPSAKFVPAPAGGGRPAMLPGTFHILVVRPA</sequence>
<feature type="domain" description="YNCE-like beta-propeller" evidence="3">
    <location>
        <begin position="90"/>
        <end position="191"/>
    </location>
</feature>
<dbReference type="InterPro" id="IPR015943">
    <property type="entry name" value="WD40/YVTN_repeat-like_dom_sf"/>
</dbReference>
<dbReference type="EMBL" id="JAWXXV010000001">
    <property type="protein sequence ID" value="MDX5983525.1"/>
    <property type="molecule type" value="Genomic_DNA"/>
</dbReference>
<dbReference type="InterPro" id="IPR011048">
    <property type="entry name" value="Haem_d1_sf"/>
</dbReference>
<dbReference type="RefSeq" id="WP_010404934.1">
    <property type="nucleotide sequence ID" value="NZ_JAWXXV010000001.1"/>
</dbReference>
<evidence type="ECO:0000259" key="3">
    <source>
        <dbReference type="Pfam" id="PF21783"/>
    </source>
</evidence>
<keyword evidence="1 2" id="KW-0732">Signal</keyword>
<dbReference type="InterPro" id="IPR048433">
    <property type="entry name" value="YNCE-like_beta-prop"/>
</dbReference>
<dbReference type="SUPFAM" id="SSF51004">
    <property type="entry name" value="C-terminal (heme d1) domain of cytochrome cd1-nitrite reductase"/>
    <property type="match status" value="1"/>
</dbReference>
<dbReference type="NCBIfam" id="TIGR02276">
    <property type="entry name" value="beta_rpt_yvtn"/>
    <property type="match status" value="2"/>
</dbReference>
<dbReference type="InterPro" id="IPR051200">
    <property type="entry name" value="Host-pathogen_enzymatic-act"/>
</dbReference>
<dbReference type="Pfam" id="PF21783">
    <property type="entry name" value="YNCE"/>
    <property type="match status" value="1"/>
</dbReference>
<proteinExistence type="predicted"/>
<dbReference type="InterPro" id="IPR011964">
    <property type="entry name" value="YVTN_b-propeller_repeat"/>
</dbReference>
<name>A0ABU4PH49_9SPHN</name>
<dbReference type="Proteomes" id="UP001279660">
    <property type="component" value="Unassembled WGS sequence"/>
</dbReference>
<organism evidence="4 5">
    <name type="scientific">Sphingomonas echinoides</name>
    <dbReference type="NCBI Taxonomy" id="59803"/>
    <lineage>
        <taxon>Bacteria</taxon>
        <taxon>Pseudomonadati</taxon>
        <taxon>Pseudomonadota</taxon>
        <taxon>Alphaproteobacteria</taxon>
        <taxon>Sphingomonadales</taxon>
        <taxon>Sphingomonadaceae</taxon>
        <taxon>Sphingomonas</taxon>
    </lineage>
</organism>
<accession>A0ABU4PH49</accession>
<evidence type="ECO:0000256" key="2">
    <source>
        <dbReference type="SAM" id="SignalP"/>
    </source>
</evidence>
<keyword evidence="5" id="KW-1185">Reference proteome</keyword>
<feature type="chain" id="PRO_5046668343" evidence="2">
    <location>
        <begin position="24"/>
        <end position="334"/>
    </location>
</feature>
<dbReference type="Gene3D" id="2.130.10.10">
    <property type="entry name" value="YVTN repeat-like/Quinoprotein amine dehydrogenase"/>
    <property type="match status" value="1"/>
</dbReference>
<evidence type="ECO:0000256" key="1">
    <source>
        <dbReference type="ARBA" id="ARBA00022729"/>
    </source>
</evidence>
<dbReference type="PANTHER" id="PTHR47197">
    <property type="entry name" value="PROTEIN NIRF"/>
    <property type="match status" value="1"/>
</dbReference>
<evidence type="ECO:0000313" key="4">
    <source>
        <dbReference type="EMBL" id="MDX5983525.1"/>
    </source>
</evidence>
<reference evidence="4 5" key="1">
    <citation type="submission" date="2023-11" db="EMBL/GenBank/DDBJ databases">
        <title>MicrobeMod: A computational toolkit for identifying prokaryotic methylation and restriction-modification with nanopore sequencing.</title>
        <authorList>
            <person name="Crits-Christoph A."/>
            <person name="Kang S.C."/>
            <person name="Lee H."/>
            <person name="Ostrov N."/>
        </authorList>
    </citation>
    <scope>NUCLEOTIDE SEQUENCE [LARGE SCALE GENOMIC DNA]</scope>
    <source>
        <strain evidence="4 5">ATCC 14820</strain>
    </source>
</reference>
<dbReference type="PANTHER" id="PTHR47197:SF3">
    <property type="entry name" value="DIHYDRO-HEME D1 DEHYDROGENASE"/>
    <property type="match status" value="1"/>
</dbReference>
<gene>
    <name evidence="4" type="ORF">SIL82_04570</name>
</gene>
<feature type="signal peptide" evidence="2">
    <location>
        <begin position="1"/>
        <end position="23"/>
    </location>
</feature>